<comment type="caution">
    <text evidence="2">The sequence shown here is derived from an EMBL/GenBank/DDBJ whole genome shotgun (WGS) entry which is preliminary data.</text>
</comment>
<organism evidence="2 3">
    <name type="scientific">Clostridium paridis</name>
    <dbReference type="NCBI Taxonomy" id="2803863"/>
    <lineage>
        <taxon>Bacteria</taxon>
        <taxon>Bacillati</taxon>
        <taxon>Bacillota</taxon>
        <taxon>Clostridia</taxon>
        <taxon>Eubacteriales</taxon>
        <taxon>Clostridiaceae</taxon>
        <taxon>Clostridium</taxon>
    </lineage>
</organism>
<proteinExistence type="predicted"/>
<dbReference type="Proteomes" id="UP000623681">
    <property type="component" value="Unassembled WGS sequence"/>
</dbReference>
<protein>
    <submittedName>
        <fullName evidence="2">Uncharacterized protein</fullName>
    </submittedName>
</protein>
<keyword evidence="3" id="KW-1185">Reference proteome</keyword>
<evidence type="ECO:0000256" key="1">
    <source>
        <dbReference type="SAM" id="Phobius"/>
    </source>
</evidence>
<dbReference type="AlphaFoldDB" id="A0A937FG20"/>
<accession>A0A937FG20</accession>
<sequence length="70" mass="7919">MFKYKNLLINFKNKVLTKKKNGGGKEIITDIILILIGLVLCYLYRDQLKSILVLFLNKVQAGAQGISDSF</sequence>
<name>A0A937FG20_9CLOT</name>
<gene>
    <name evidence="2" type="ORF">JK634_10690</name>
</gene>
<keyword evidence="1" id="KW-0812">Transmembrane</keyword>
<dbReference type="EMBL" id="JAESWA010000022">
    <property type="protein sequence ID" value="MBL4932275.1"/>
    <property type="molecule type" value="Genomic_DNA"/>
</dbReference>
<keyword evidence="1" id="KW-0472">Membrane</keyword>
<feature type="transmembrane region" description="Helical" evidence="1">
    <location>
        <begin position="27"/>
        <end position="45"/>
    </location>
</feature>
<evidence type="ECO:0000313" key="2">
    <source>
        <dbReference type="EMBL" id="MBL4932275.1"/>
    </source>
</evidence>
<reference evidence="2" key="1">
    <citation type="submission" date="2021-01" db="EMBL/GenBank/DDBJ databases">
        <title>Genome public.</title>
        <authorList>
            <person name="Liu C."/>
            <person name="Sun Q."/>
        </authorList>
    </citation>
    <scope>NUCLEOTIDE SEQUENCE</scope>
    <source>
        <strain evidence="2">YIM B02565</strain>
    </source>
</reference>
<keyword evidence="1" id="KW-1133">Transmembrane helix</keyword>
<evidence type="ECO:0000313" key="3">
    <source>
        <dbReference type="Proteomes" id="UP000623681"/>
    </source>
</evidence>
<dbReference type="RefSeq" id="WP_202767641.1">
    <property type="nucleotide sequence ID" value="NZ_JAESWA010000022.1"/>
</dbReference>